<accession>A0A381ZV91</accession>
<feature type="transmembrane region" description="Helical" evidence="1">
    <location>
        <begin position="142"/>
        <end position="158"/>
    </location>
</feature>
<proteinExistence type="predicted"/>
<feature type="transmembrane region" description="Helical" evidence="1">
    <location>
        <begin position="58"/>
        <end position="79"/>
    </location>
</feature>
<keyword evidence="1" id="KW-0812">Transmembrane</keyword>
<evidence type="ECO:0000256" key="1">
    <source>
        <dbReference type="SAM" id="Phobius"/>
    </source>
</evidence>
<feature type="transmembrane region" description="Helical" evidence="1">
    <location>
        <begin position="99"/>
        <end position="122"/>
    </location>
</feature>
<sequence>MNEGSKLAGGFQWVDSGSLPEAQYNTRIRSVIIPAMILPFLGALVYFVFAGGGNLTKIAYSATKLFTFVWPVIAVIFILKQKLKWPRLKESHHWKTLPLGVLVGAGIVGLMFLLMQTSLGAQVKSSATNMQEAVGEFGLTQSNYWLFAVFLSVFHSLLEEYYWRWFVFGGLHQMVSPGWAHVLAGIAFMGHHIIVLLQYFPVPLTLFLCLMIGVGGVIWSWMYMRQGSLMGAWIAHMIVDFGALWIGYQLIFGATPA</sequence>
<keyword evidence="1" id="KW-0472">Membrane</keyword>
<dbReference type="GO" id="GO:0004175">
    <property type="term" value="F:endopeptidase activity"/>
    <property type="evidence" value="ECO:0007669"/>
    <property type="project" value="UniProtKB-ARBA"/>
</dbReference>
<organism evidence="3">
    <name type="scientific">marine metagenome</name>
    <dbReference type="NCBI Taxonomy" id="408172"/>
    <lineage>
        <taxon>unclassified sequences</taxon>
        <taxon>metagenomes</taxon>
        <taxon>ecological metagenomes</taxon>
    </lineage>
</organism>
<dbReference type="GO" id="GO:0080120">
    <property type="term" value="P:CAAX-box protein maturation"/>
    <property type="evidence" value="ECO:0007669"/>
    <property type="project" value="UniProtKB-ARBA"/>
</dbReference>
<feature type="domain" description="CAAX prenyl protease 2/Lysostaphin resistance protein A-like" evidence="2">
    <location>
        <begin position="143"/>
        <end position="241"/>
    </location>
</feature>
<protein>
    <recommendedName>
        <fullName evidence="2">CAAX prenyl protease 2/Lysostaphin resistance protein A-like domain-containing protein</fullName>
    </recommendedName>
</protein>
<gene>
    <name evidence="3" type="ORF">METZ01_LOCUS145745</name>
</gene>
<dbReference type="InterPro" id="IPR003675">
    <property type="entry name" value="Rce1/LyrA-like_dom"/>
</dbReference>
<evidence type="ECO:0000259" key="2">
    <source>
        <dbReference type="Pfam" id="PF02517"/>
    </source>
</evidence>
<feature type="transmembrane region" description="Helical" evidence="1">
    <location>
        <begin position="205"/>
        <end position="224"/>
    </location>
</feature>
<name>A0A381ZV91_9ZZZZ</name>
<feature type="transmembrane region" description="Helical" evidence="1">
    <location>
        <begin position="31"/>
        <end position="52"/>
    </location>
</feature>
<evidence type="ECO:0000313" key="3">
    <source>
        <dbReference type="EMBL" id="SVA92891.1"/>
    </source>
</evidence>
<keyword evidence="1" id="KW-1133">Transmembrane helix</keyword>
<dbReference type="AlphaFoldDB" id="A0A381ZV91"/>
<feature type="transmembrane region" description="Helical" evidence="1">
    <location>
        <begin position="179"/>
        <end position="199"/>
    </location>
</feature>
<dbReference type="Pfam" id="PF02517">
    <property type="entry name" value="Rce1-like"/>
    <property type="match status" value="1"/>
</dbReference>
<dbReference type="EMBL" id="UINC01022711">
    <property type="protein sequence ID" value="SVA92891.1"/>
    <property type="molecule type" value="Genomic_DNA"/>
</dbReference>
<feature type="transmembrane region" description="Helical" evidence="1">
    <location>
        <begin position="231"/>
        <end position="251"/>
    </location>
</feature>
<reference evidence="3" key="1">
    <citation type="submission" date="2018-05" db="EMBL/GenBank/DDBJ databases">
        <authorList>
            <person name="Lanie J.A."/>
            <person name="Ng W.-L."/>
            <person name="Kazmierczak K.M."/>
            <person name="Andrzejewski T.M."/>
            <person name="Davidsen T.M."/>
            <person name="Wayne K.J."/>
            <person name="Tettelin H."/>
            <person name="Glass J.I."/>
            <person name="Rusch D."/>
            <person name="Podicherti R."/>
            <person name="Tsui H.-C.T."/>
            <person name="Winkler M.E."/>
        </authorList>
    </citation>
    <scope>NUCLEOTIDE SEQUENCE</scope>
</reference>